<reference evidence="1" key="1">
    <citation type="submission" date="2021-05" db="EMBL/GenBank/DDBJ databases">
        <authorList>
            <person name="Alioto T."/>
            <person name="Alioto T."/>
            <person name="Gomez Garrido J."/>
        </authorList>
    </citation>
    <scope>NUCLEOTIDE SEQUENCE</scope>
</reference>
<dbReference type="AlphaFoldDB" id="A0A8D8AEN0"/>
<evidence type="ECO:0000313" key="1">
    <source>
        <dbReference type="EMBL" id="CAG6454459.1"/>
    </source>
</evidence>
<accession>A0A8D8AEN0</accession>
<protein>
    <submittedName>
        <fullName evidence="1">(northern house mosquito) hypothetical protein</fullName>
    </submittedName>
</protein>
<sequence>MQYLYIYEYRAPCLSVDPLPRGRTGRSFYRVFKVFTRKRQFDLILVCNRSKFAPPLFQLIVSLAVFTTKKNYLKLLFISSKQKRKTQKKNRDTRVVIDYSIDK</sequence>
<name>A0A8D8AEN0_CULPI</name>
<proteinExistence type="predicted"/>
<dbReference type="EMBL" id="HBUE01026064">
    <property type="protein sequence ID" value="CAG6454459.1"/>
    <property type="molecule type" value="Transcribed_RNA"/>
</dbReference>
<organism evidence="1">
    <name type="scientific">Culex pipiens</name>
    <name type="common">House mosquito</name>
    <dbReference type="NCBI Taxonomy" id="7175"/>
    <lineage>
        <taxon>Eukaryota</taxon>
        <taxon>Metazoa</taxon>
        <taxon>Ecdysozoa</taxon>
        <taxon>Arthropoda</taxon>
        <taxon>Hexapoda</taxon>
        <taxon>Insecta</taxon>
        <taxon>Pterygota</taxon>
        <taxon>Neoptera</taxon>
        <taxon>Endopterygota</taxon>
        <taxon>Diptera</taxon>
        <taxon>Nematocera</taxon>
        <taxon>Culicoidea</taxon>
        <taxon>Culicidae</taxon>
        <taxon>Culicinae</taxon>
        <taxon>Culicini</taxon>
        <taxon>Culex</taxon>
        <taxon>Culex</taxon>
    </lineage>
</organism>